<dbReference type="EMBL" id="KK088432">
    <property type="protein sequence ID" value="EYE93218.1"/>
    <property type="molecule type" value="Genomic_DNA"/>
</dbReference>
<dbReference type="PANTHER" id="PTHR47219:SF15">
    <property type="entry name" value="TBC1 DOMAIN FAMILY MEMBER 12 ISOFORM X1"/>
    <property type="match status" value="1"/>
</dbReference>
<feature type="compositionally biased region" description="Low complexity" evidence="1">
    <location>
        <begin position="13"/>
        <end position="34"/>
    </location>
</feature>
<dbReference type="InterPro" id="IPR035969">
    <property type="entry name" value="Rab-GAP_TBC_sf"/>
</dbReference>
<feature type="region of interest" description="Disordered" evidence="1">
    <location>
        <begin position="312"/>
        <end position="354"/>
    </location>
</feature>
<dbReference type="InterPro" id="IPR050302">
    <property type="entry name" value="Rab_GAP_TBC_domain"/>
</dbReference>
<evidence type="ECO:0000313" key="4">
    <source>
        <dbReference type="Proteomes" id="UP000019804"/>
    </source>
</evidence>
<accession>A0A017S855</accession>
<dbReference type="InterPro" id="IPR000195">
    <property type="entry name" value="Rab-GAP-TBC_dom"/>
</dbReference>
<dbReference type="Pfam" id="PF00566">
    <property type="entry name" value="RabGAP-TBC"/>
    <property type="match status" value="1"/>
</dbReference>
<evidence type="ECO:0000259" key="2">
    <source>
        <dbReference type="PROSITE" id="PS50086"/>
    </source>
</evidence>
<dbReference type="PROSITE" id="PS50086">
    <property type="entry name" value="TBC_RABGAP"/>
    <property type="match status" value="1"/>
</dbReference>
<dbReference type="GO" id="GO:0031267">
    <property type="term" value="F:small GTPase binding"/>
    <property type="evidence" value="ECO:0007669"/>
    <property type="project" value="TreeGrafter"/>
</dbReference>
<feature type="compositionally biased region" description="Polar residues" evidence="1">
    <location>
        <begin position="154"/>
        <end position="164"/>
    </location>
</feature>
<dbReference type="SMART" id="SM00164">
    <property type="entry name" value="TBC"/>
    <property type="match status" value="1"/>
</dbReference>
<dbReference type="RefSeq" id="XP_040636906.1">
    <property type="nucleotide sequence ID" value="XM_040782422.1"/>
</dbReference>
<protein>
    <submittedName>
        <fullName evidence="3">Putative TBC domain protein</fullName>
    </submittedName>
</protein>
<dbReference type="Gene3D" id="1.10.8.270">
    <property type="entry name" value="putative rabgap domain of human tbc1 domain family member 14 like domains"/>
    <property type="match status" value="1"/>
</dbReference>
<evidence type="ECO:0000313" key="3">
    <source>
        <dbReference type="EMBL" id="EYE93218.1"/>
    </source>
</evidence>
<dbReference type="PANTHER" id="PTHR47219">
    <property type="entry name" value="RAB GTPASE-ACTIVATING PROTEIN 1-LIKE"/>
    <property type="match status" value="1"/>
</dbReference>
<proteinExistence type="predicted"/>
<dbReference type="FunFam" id="1.10.8.270:FF:000034">
    <property type="entry name" value="TBC (Tre-2/Bub2/Cdc16) domain family"/>
    <property type="match status" value="1"/>
</dbReference>
<dbReference type="OrthoDB" id="289721at2759"/>
<feature type="compositionally biased region" description="Polar residues" evidence="1">
    <location>
        <begin position="104"/>
        <end position="122"/>
    </location>
</feature>
<feature type="compositionally biased region" description="Polar residues" evidence="1">
    <location>
        <begin position="318"/>
        <end position="338"/>
    </location>
</feature>
<dbReference type="AlphaFoldDB" id="A0A017S855"/>
<dbReference type="SUPFAM" id="SSF47923">
    <property type="entry name" value="Ypt/Rab-GAP domain of gyp1p"/>
    <property type="match status" value="2"/>
</dbReference>
<evidence type="ECO:0000256" key="1">
    <source>
        <dbReference type="SAM" id="MobiDB-lite"/>
    </source>
</evidence>
<dbReference type="Pfam" id="PF22874">
    <property type="entry name" value="SBE2_M"/>
    <property type="match status" value="1"/>
</dbReference>
<dbReference type="Gene3D" id="1.10.10.750">
    <property type="entry name" value="Ypt/Rab-GAP domain of gyp1p, domain 1"/>
    <property type="match status" value="1"/>
</dbReference>
<dbReference type="InterPro" id="IPR053949">
    <property type="entry name" value="SBE2/SBE22_M"/>
</dbReference>
<feature type="region of interest" description="Disordered" evidence="1">
    <location>
        <begin position="1"/>
        <end position="42"/>
    </location>
</feature>
<name>A0A017S855_ASPRC</name>
<dbReference type="FunFam" id="1.10.10.750:FF:000013">
    <property type="entry name" value="Similar to TBC domain protein"/>
    <property type="match status" value="1"/>
</dbReference>
<dbReference type="Gene3D" id="1.10.472.80">
    <property type="entry name" value="Ypt/Rab-GAP domain of gyp1p, domain 3"/>
    <property type="match status" value="1"/>
</dbReference>
<dbReference type="Proteomes" id="UP000019804">
    <property type="component" value="Unassembled WGS sequence"/>
</dbReference>
<keyword evidence="4" id="KW-1185">Reference proteome</keyword>
<feature type="domain" description="Rab-GAP TBC" evidence="2">
    <location>
        <begin position="449"/>
        <end position="653"/>
    </location>
</feature>
<feature type="region of interest" description="Disordered" evidence="1">
    <location>
        <begin position="65"/>
        <end position="284"/>
    </location>
</feature>
<feature type="compositionally biased region" description="Polar residues" evidence="1">
    <location>
        <begin position="174"/>
        <end position="183"/>
    </location>
</feature>
<dbReference type="STRING" id="1388766.A0A017S855"/>
<gene>
    <name evidence="3" type="ORF">EURHEDRAFT_414410</name>
</gene>
<feature type="compositionally biased region" description="Polar residues" evidence="1">
    <location>
        <begin position="252"/>
        <end position="270"/>
    </location>
</feature>
<dbReference type="GeneID" id="63697546"/>
<sequence length="752" mass="83487">MTTICTTTPNSPPELSGSKSSKSSSFRSSSQLSGPDGIFTDISNFEDIGLEDDADLSYMDDSAAAAAATPYGRNRSSTGRLQGKSAATSTTRDLTSMPKRNQYPPLQNHANGALSATPTPSSKLRAGGTQKRHSTTAQNQRARSISPFRPHSTLGASPSTQNLALSPGTPRPLSRNNSWQPNRKSVKDLEAEYHDSDEELPEDASLWNVPISPRPMQDRNPSRSVSPDGRNAAPRPLPLSHSVSELSVAKSPATSPGASRNRQSVRSTSAGPERGQISPRNPRVYSYNSMMSDLSEEAKIITEALEFHAEEKTHNRGDNLQSGQSSLRSSTDSKNGSKTPIELPPLQKSNIMIDPLPISKEKERVLSRTRPSWLPPKNQKEEKKHIKEYKQMMAYSREADKRRAAKAASAQCEKDNTRETLKNIWDEYVYPNWDQVIAQPRTRELWWRGIPSRNRGATWQRAIGNELSLTEETYHRALQRAKDVRSRSDGDTGESNKRMREWFDAIDEDVSKAFPDLKLFQESGPLRETLIDVLQTYSMYRSDVGYIYGLHTIAALLVLQFPSPASAFLAMANALNRPLPVAFLTLDRGAVERTYTLASATLRYKVPRLSSHLYETLKLSHEEIWEPIFRSLLSNGLDLERLSRVWDCWVFEGDRILLRAAVAVLGSLQSQLFGFTMPNDESRIAVRNILGWGPRHMGTKPKDRHSAPAAPAAGFGGGKLAHASEGDYWVLSSVGDDDGFMNEVREAGKIRN</sequence>
<dbReference type="HOGENOM" id="CLU_009825_0_0_1"/>
<feature type="compositionally biased region" description="Basic and acidic residues" evidence="1">
    <location>
        <begin position="185"/>
        <end position="194"/>
    </location>
</feature>
<reference evidence="4" key="1">
    <citation type="journal article" date="2014" name="Nat. Commun.">
        <title>Genomic adaptations of the halophilic Dead Sea filamentous fungus Eurotium rubrum.</title>
        <authorList>
            <person name="Kis-Papo T."/>
            <person name="Weig A.R."/>
            <person name="Riley R."/>
            <person name="Persoh D."/>
            <person name="Salamov A."/>
            <person name="Sun H."/>
            <person name="Lipzen A."/>
            <person name="Wasser S.P."/>
            <person name="Rambold G."/>
            <person name="Grigoriev I.V."/>
            <person name="Nevo E."/>
        </authorList>
    </citation>
    <scope>NUCLEOTIDE SEQUENCE [LARGE SCALE GENOMIC DNA]</scope>
    <source>
        <strain evidence="4">CBS 135680</strain>
    </source>
</reference>
<feature type="compositionally biased region" description="Polar residues" evidence="1">
    <location>
        <begin position="74"/>
        <end position="94"/>
    </location>
</feature>
<dbReference type="GO" id="GO:0005096">
    <property type="term" value="F:GTPase activator activity"/>
    <property type="evidence" value="ECO:0007669"/>
    <property type="project" value="TreeGrafter"/>
</dbReference>
<organism evidence="3 4">
    <name type="scientific">Aspergillus ruber (strain CBS 135680)</name>
    <dbReference type="NCBI Taxonomy" id="1388766"/>
    <lineage>
        <taxon>Eukaryota</taxon>
        <taxon>Fungi</taxon>
        <taxon>Dikarya</taxon>
        <taxon>Ascomycota</taxon>
        <taxon>Pezizomycotina</taxon>
        <taxon>Eurotiomycetes</taxon>
        <taxon>Eurotiomycetidae</taxon>
        <taxon>Eurotiales</taxon>
        <taxon>Aspergillaceae</taxon>
        <taxon>Aspergillus</taxon>
        <taxon>Aspergillus subgen. Aspergillus</taxon>
    </lineage>
</organism>